<dbReference type="InterPro" id="IPR040523">
    <property type="entry name" value="AsnC_trans_reg2"/>
</dbReference>
<dbReference type="EMBL" id="CBXI010000044">
    <property type="protein sequence ID" value="CDL92849.1"/>
    <property type="molecule type" value="Genomic_DNA"/>
</dbReference>
<dbReference type="InterPro" id="IPR050684">
    <property type="entry name" value="HTH-Siroheme_Decarb"/>
</dbReference>
<dbReference type="SUPFAM" id="SSF46785">
    <property type="entry name" value="Winged helix' DNA-binding domain"/>
    <property type="match status" value="1"/>
</dbReference>
<comment type="caution">
    <text evidence="8">The sequence shown here is derived from an EMBL/GenBank/DDBJ whole genome shotgun (WGS) entry which is preliminary data.</text>
</comment>
<evidence type="ECO:0000313" key="8">
    <source>
        <dbReference type="EMBL" id="CDL92849.1"/>
    </source>
</evidence>
<dbReference type="SMART" id="SM00344">
    <property type="entry name" value="HTH_ASNC"/>
    <property type="match status" value="1"/>
</dbReference>
<keyword evidence="1" id="KW-0456">Lyase</keyword>
<dbReference type="EC" id="4.1.1.111" evidence="4"/>
<gene>
    <name evidence="8" type="ORF">CTDIVETGP_2919</name>
</gene>
<evidence type="ECO:0000313" key="9">
    <source>
        <dbReference type="Proteomes" id="UP000019482"/>
    </source>
</evidence>
<name>W6NBC1_CLOTY</name>
<accession>W6NBC1</accession>
<dbReference type="Pfam" id="PF17805">
    <property type="entry name" value="AsnC_trans_reg2"/>
    <property type="match status" value="1"/>
</dbReference>
<feature type="domain" description="Siroheme decarboxylase NirL-like HTH" evidence="7">
    <location>
        <begin position="5"/>
        <end position="51"/>
    </location>
</feature>
<dbReference type="InterPro" id="IPR036388">
    <property type="entry name" value="WH-like_DNA-bd_sf"/>
</dbReference>
<dbReference type="PANTHER" id="PTHR43413:SF1">
    <property type="entry name" value="SIROHEME DECARBOXYLASE NIRL SUBUNIT"/>
    <property type="match status" value="1"/>
</dbReference>
<feature type="domain" description="Siroheme decarboxylase AsnC-like ligand binding" evidence="6">
    <location>
        <begin position="61"/>
        <end position="141"/>
    </location>
</feature>
<dbReference type="InterPro" id="IPR053953">
    <property type="entry name" value="NirdL-like_HTH"/>
</dbReference>
<reference evidence="8 9" key="1">
    <citation type="journal article" date="2015" name="Genome Announc.">
        <title>Draft Genome Sequence of Clostridium tyrobutyricum Strain DIVETGP, Isolated from Cow's Milk for Grana Padano Production.</title>
        <authorList>
            <person name="Soggiu A."/>
            <person name="Piras C."/>
            <person name="Gaiarsa S."/>
            <person name="Sassera D."/>
            <person name="Roncada P."/>
            <person name="Bendixen E."/>
            <person name="Brasca M."/>
            <person name="Bonizzi L."/>
        </authorList>
    </citation>
    <scope>NUCLEOTIDE SEQUENCE [LARGE SCALE GENOMIC DNA]</scope>
    <source>
        <strain evidence="8 9">DIVETGP</strain>
    </source>
</reference>
<keyword evidence="9" id="KW-1185">Reference proteome</keyword>
<evidence type="ECO:0000259" key="7">
    <source>
        <dbReference type="Pfam" id="PF22451"/>
    </source>
</evidence>
<dbReference type="Gene3D" id="1.10.10.10">
    <property type="entry name" value="Winged helix-like DNA-binding domain superfamily/Winged helix DNA-binding domain"/>
    <property type="match status" value="1"/>
</dbReference>
<evidence type="ECO:0000256" key="4">
    <source>
        <dbReference type="ARBA" id="ARBA00023471"/>
    </source>
</evidence>
<dbReference type="InterPro" id="IPR036390">
    <property type="entry name" value="WH_DNA-bd_sf"/>
</dbReference>
<dbReference type="Proteomes" id="UP000019482">
    <property type="component" value="Unassembled WGS sequence"/>
</dbReference>
<dbReference type="AlphaFoldDB" id="W6NBC1"/>
<protein>
    <recommendedName>
        <fullName evidence="4">siroheme decarboxylase</fullName>
        <ecNumber evidence="4">4.1.1.111</ecNumber>
    </recommendedName>
</protein>
<organism evidence="8 9">
    <name type="scientific">Clostridium tyrobutyricum DIVETGP</name>
    <dbReference type="NCBI Taxonomy" id="1408889"/>
    <lineage>
        <taxon>Bacteria</taxon>
        <taxon>Bacillati</taxon>
        <taxon>Bacillota</taxon>
        <taxon>Clostridia</taxon>
        <taxon>Eubacteriales</taxon>
        <taxon>Clostridiaceae</taxon>
        <taxon>Clostridium</taxon>
    </lineage>
</organism>
<comment type="catalytic activity">
    <reaction evidence="5">
        <text>siroheme + 2 H(+) = 12,18-didecarboxysiroheme + 2 CO2</text>
        <dbReference type="Rhea" id="RHEA:19093"/>
        <dbReference type="ChEBI" id="CHEBI:15378"/>
        <dbReference type="ChEBI" id="CHEBI:16526"/>
        <dbReference type="ChEBI" id="CHEBI:60052"/>
        <dbReference type="ChEBI" id="CHEBI:140497"/>
        <dbReference type="EC" id="4.1.1.111"/>
    </reaction>
</comment>
<proteinExistence type="inferred from homology"/>
<evidence type="ECO:0000256" key="3">
    <source>
        <dbReference type="ARBA" id="ARBA00023457"/>
    </source>
</evidence>
<comment type="pathway">
    <text evidence="2">Porphyrin-containing compound metabolism.</text>
</comment>
<dbReference type="GO" id="GO:0016829">
    <property type="term" value="F:lyase activity"/>
    <property type="evidence" value="ECO:0007669"/>
    <property type="project" value="UniProtKB-KW"/>
</dbReference>
<dbReference type="PANTHER" id="PTHR43413">
    <property type="entry name" value="TRANSCRIPTIONAL REGULATOR, ASNC FAMILY"/>
    <property type="match status" value="1"/>
</dbReference>
<evidence type="ECO:0000259" key="6">
    <source>
        <dbReference type="Pfam" id="PF17805"/>
    </source>
</evidence>
<dbReference type="InterPro" id="IPR019888">
    <property type="entry name" value="Tscrpt_reg_AsnC-like"/>
</dbReference>
<comment type="similarity">
    <text evidence="3">Belongs to the Ahb/Nir family.</text>
</comment>
<evidence type="ECO:0000256" key="2">
    <source>
        <dbReference type="ARBA" id="ARBA00023444"/>
    </source>
</evidence>
<sequence length="151" mass="17794">MDDIDEKLLNLIQDEIPIDRRPFQILSKKLYIDEVEVIERINKLKEEGIIRRIGGIFNSKKLGYTSTLCAARVPYYRIDEVAEYINGYDEVTHNYIREGLYNMWFTIITYSEEKLNNILKDIRTNAGLKEIMNLPATNLFKIKVDLNMEEN</sequence>
<dbReference type="OrthoDB" id="9806536at2"/>
<dbReference type="Pfam" id="PF22451">
    <property type="entry name" value="NirdL-like_HTH"/>
    <property type="match status" value="1"/>
</dbReference>
<dbReference type="RefSeq" id="WP_017894975.1">
    <property type="nucleotide sequence ID" value="NZ_CBXI010000044.1"/>
</dbReference>
<dbReference type="GeneID" id="29418011"/>
<evidence type="ECO:0000256" key="1">
    <source>
        <dbReference type="ARBA" id="ARBA00023239"/>
    </source>
</evidence>
<dbReference type="Gene3D" id="3.30.70.3460">
    <property type="match status" value="1"/>
</dbReference>
<evidence type="ECO:0000256" key="5">
    <source>
        <dbReference type="ARBA" id="ARBA00048470"/>
    </source>
</evidence>